<dbReference type="PRINTS" id="PR00830">
    <property type="entry name" value="ENDOLAPTASE"/>
</dbReference>
<dbReference type="AlphaFoldDB" id="A0A840UZ26"/>
<dbReference type="Pfam" id="PF13654">
    <property type="entry name" value="AAA_32"/>
    <property type="match status" value="1"/>
</dbReference>
<dbReference type="InterPro" id="IPR041699">
    <property type="entry name" value="AAA_32"/>
</dbReference>
<dbReference type="Pfam" id="PF20437">
    <property type="entry name" value="LonC_helical"/>
    <property type="match status" value="1"/>
</dbReference>
<comment type="similarity">
    <text evidence="2">Belongs to the peptidase S16 family.</text>
</comment>
<dbReference type="InterPro" id="IPR046844">
    <property type="entry name" value="Lon-like_helical"/>
</dbReference>
<evidence type="ECO:0000259" key="4">
    <source>
        <dbReference type="PROSITE" id="PS51786"/>
    </source>
</evidence>
<dbReference type="Gene3D" id="3.40.50.300">
    <property type="entry name" value="P-loop containing nucleotide triphosphate hydrolases"/>
    <property type="match status" value="2"/>
</dbReference>
<organism evidence="5 6">
    <name type="scientific">Desulfoprunum benzoelyticum</name>
    <dbReference type="NCBI Taxonomy" id="1506996"/>
    <lineage>
        <taxon>Bacteria</taxon>
        <taxon>Pseudomonadati</taxon>
        <taxon>Thermodesulfobacteriota</taxon>
        <taxon>Desulfobulbia</taxon>
        <taxon>Desulfobulbales</taxon>
        <taxon>Desulfobulbaceae</taxon>
        <taxon>Desulfoprunum</taxon>
    </lineage>
</organism>
<dbReference type="PROSITE" id="PS51786">
    <property type="entry name" value="LON_PROTEOLYTIC"/>
    <property type="match status" value="1"/>
</dbReference>
<keyword evidence="3" id="KW-0175">Coiled coil</keyword>
<dbReference type="Pfam" id="PF20436">
    <property type="entry name" value="LonB_AAA-LID"/>
    <property type="match status" value="1"/>
</dbReference>
<evidence type="ECO:0000313" key="6">
    <source>
        <dbReference type="Proteomes" id="UP000539642"/>
    </source>
</evidence>
<keyword evidence="2" id="KW-0378">Hydrolase</keyword>
<keyword evidence="2" id="KW-0720">Serine protease</keyword>
<feature type="active site" evidence="2">
    <location>
        <position position="698"/>
    </location>
</feature>
<dbReference type="EMBL" id="JACHEO010000014">
    <property type="protein sequence ID" value="MBB5348704.1"/>
    <property type="molecule type" value="Genomic_DNA"/>
</dbReference>
<evidence type="ECO:0000256" key="2">
    <source>
        <dbReference type="PROSITE-ProRule" id="PRU01122"/>
    </source>
</evidence>
<protein>
    <recommendedName>
        <fullName evidence="2">endopeptidase La</fullName>
        <ecNumber evidence="2">3.4.21.53</ecNumber>
    </recommendedName>
</protein>
<keyword evidence="1 2" id="KW-0645">Protease</keyword>
<dbReference type="Proteomes" id="UP000539642">
    <property type="component" value="Unassembled WGS sequence"/>
</dbReference>
<gene>
    <name evidence="5" type="ORF">HNQ81_002444</name>
</gene>
<dbReference type="PANTHER" id="PTHR10046">
    <property type="entry name" value="ATP DEPENDENT LON PROTEASE FAMILY MEMBER"/>
    <property type="match status" value="1"/>
</dbReference>
<comment type="catalytic activity">
    <reaction evidence="2">
        <text>Hydrolysis of proteins in presence of ATP.</text>
        <dbReference type="EC" id="3.4.21.53"/>
    </reaction>
</comment>
<dbReference type="Gene3D" id="1.10.8.60">
    <property type="match status" value="1"/>
</dbReference>
<dbReference type="InterPro" id="IPR020568">
    <property type="entry name" value="Ribosomal_Su5_D2-typ_SF"/>
</dbReference>
<dbReference type="InterPro" id="IPR027417">
    <property type="entry name" value="P-loop_NTPase"/>
</dbReference>
<dbReference type="SUPFAM" id="SSF54211">
    <property type="entry name" value="Ribosomal protein S5 domain 2-like"/>
    <property type="match status" value="1"/>
</dbReference>
<dbReference type="GO" id="GO:0004252">
    <property type="term" value="F:serine-type endopeptidase activity"/>
    <property type="evidence" value="ECO:0007669"/>
    <property type="project" value="UniProtKB-UniRule"/>
</dbReference>
<evidence type="ECO:0000256" key="3">
    <source>
        <dbReference type="SAM" id="Coils"/>
    </source>
</evidence>
<comment type="caution">
    <text evidence="5">The sequence shown here is derived from an EMBL/GenBank/DDBJ whole genome shotgun (WGS) entry which is preliminary data.</text>
</comment>
<accession>A0A840UZ26</accession>
<dbReference type="InterPro" id="IPR014721">
    <property type="entry name" value="Ribsml_uS5_D2-typ_fold_subgr"/>
</dbReference>
<keyword evidence="6" id="KW-1185">Reference proteome</keyword>
<dbReference type="GO" id="GO:0004176">
    <property type="term" value="F:ATP-dependent peptidase activity"/>
    <property type="evidence" value="ECO:0007669"/>
    <property type="project" value="UniProtKB-UniRule"/>
</dbReference>
<reference evidence="5 6" key="1">
    <citation type="submission" date="2020-08" db="EMBL/GenBank/DDBJ databases">
        <title>Genomic Encyclopedia of Type Strains, Phase IV (KMG-IV): sequencing the most valuable type-strain genomes for metagenomic binning, comparative biology and taxonomic classification.</title>
        <authorList>
            <person name="Goeker M."/>
        </authorList>
    </citation>
    <scope>NUCLEOTIDE SEQUENCE [LARGE SCALE GENOMIC DNA]</scope>
    <source>
        <strain evidence="5 6">DSM 28570</strain>
    </source>
</reference>
<sequence>MPIHKISPENACLQCPQEMFTFETTDEIHDVAHIVGQDRALEAVEFGIGIEHKGFNLFVIGPQGTGRHTVIRSFIDQKALTLQAPRDWCYVNNFRQSHKPLAFDFPQGESLVFKKEMHDLIDSLRVTLSTVFEGDDFKSRIKAVNEEFKRKVDRLYHQVEEQAKRESIAVVKSEQGIMVAPIDGAGNILDTESFRKLPEAVRQRIDELIEKYQTVLQDGLQQVTQMKREAEGAKNKIKEDLARQVVSSLTSALKSKYQSRAALHQYLQDVENDIIERVDDFLYRAEEGRENFINLMTAHVPSFDRYEVNVLVANESSSAPVVYEDLPTYQNLHGRIENWAKMGMLSTHFTLIKPGSLHMANGGYIIIDARRLLMQPYAYEGLKRTLRARQIRIEPLERLLGFMNTVSLEPEPIPLRAKVVLIGDAYLYYLLKHYDAEFDSLFKVQVDFEHAMDRTPENVRLYSSLVAGMVQSEKLLALDRSGMARLVEHSARVAGDSGKISLYLEQFCDIVKEADYLARKNDKAVISAVEIVAALAAARRRAGRIRDRMFEYIDQGIRHIATDGEEVGQINGLSVISLGSSSFGIPSRITALTRPGKEGELIDIEKKVELGGPIHSKGVLILESFLRARYLRTMPIGLRASLVFEQSYGGVEGDSASCAELCALLSSLAGAPIRQTLAITGSVSQRGEVQAIGGVNEKIEGFYDLCQGRGLTGGQGVIIPEANVRHLMLKEEVVEAVASGTFHLWSVSHVDEAIELLTGISAGERGADGEYPDDSINGRAENALKQFVLNLRAFDKPRKDEEKDDGEALDAAPSS</sequence>
<dbReference type="Gene3D" id="3.30.230.10">
    <property type="match status" value="1"/>
</dbReference>
<dbReference type="GO" id="GO:0030163">
    <property type="term" value="P:protein catabolic process"/>
    <property type="evidence" value="ECO:0007669"/>
    <property type="project" value="InterPro"/>
</dbReference>
<dbReference type="InterPro" id="IPR027065">
    <property type="entry name" value="Lon_Prtase"/>
</dbReference>
<dbReference type="RefSeq" id="WP_183351535.1">
    <property type="nucleotide sequence ID" value="NZ_JACHEO010000014.1"/>
</dbReference>
<evidence type="ECO:0000313" key="5">
    <source>
        <dbReference type="EMBL" id="MBB5348704.1"/>
    </source>
</evidence>
<name>A0A840UZ26_9BACT</name>
<feature type="active site" evidence="2">
    <location>
        <position position="655"/>
    </location>
</feature>
<dbReference type="GO" id="GO:0006508">
    <property type="term" value="P:proteolysis"/>
    <property type="evidence" value="ECO:0007669"/>
    <property type="project" value="UniProtKB-KW"/>
</dbReference>
<proteinExistence type="inferred from homology"/>
<dbReference type="InterPro" id="IPR008269">
    <property type="entry name" value="Lon_proteolytic"/>
</dbReference>
<feature type="domain" description="Lon proteolytic" evidence="4">
    <location>
        <begin position="564"/>
        <end position="760"/>
    </location>
</feature>
<dbReference type="Pfam" id="PF05362">
    <property type="entry name" value="Lon_C"/>
    <property type="match status" value="1"/>
</dbReference>
<dbReference type="EC" id="3.4.21.53" evidence="2"/>
<dbReference type="GO" id="GO:0005524">
    <property type="term" value="F:ATP binding"/>
    <property type="evidence" value="ECO:0007669"/>
    <property type="project" value="InterPro"/>
</dbReference>
<dbReference type="InterPro" id="IPR046843">
    <property type="entry name" value="LonB_AAA-LID"/>
</dbReference>
<dbReference type="SUPFAM" id="SSF52540">
    <property type="entry name" value="P-loop containing nucleoside triphosphate hydrolases"/>
    <property type="match status" value="1"/>
</dbReference>
<feature type="coiled-coil region" evidence="3">
    <location>
        <begin position="216"/>
        <end position="243"/>
    </location>
</feature>
<evidence type="ECO:0000256" key="1">
    <source>
        <dbReference type="ARBA" id="ARBA00022670"/>
    </source>
</evidence>